<feature type="transmembrane region" description="Helical" evidence="1">
    <location>
        <begin position="69"/>
        <end position="87"/>
    </location>
</feature>
<proteinExistence type="predicted"/>
<dbReference type="RefSeq" id="WP_149432017.1">
    <property type="nucleotide sequence ID" value="NZ_VLNY01000011.1"/>
</dbReference>
<keyword evidence="1" id="KW-0472">Membrane</keyword>
<keyword evidence="1" id="KW-1133">Transmembrane helix</keyword>
<name>A0A5A7S6R1_9NOCA</name>
<reference evidence="2 3" key="1">
    <citation type="submission" date="2019-07" db="EMBL/GenBank/DDBJ databases">
        <title>Rhodococcus cavernicolus sp. nov., isolated from a cave.</title>
        <authorList>
            <person name="Lee S.D."/>
        </authorList>
    </citation>
    <scope>NUCLEOTIDE SEQUENCE [LARGE SCALE GENOMIC DNA]</scope>
    <source>
        <strain evidence="2 3">C1-24</strain>
    </source>
</reference>
<keyword evidence="3" id="KW-1185">Reference proteome</keyword>
<sequence>MTDAGIISRYQAYRTERFLINEQKWSGKLQGWRTQRRRRILVLAVAGTLAFAFAVSVVCAFGVGWAPLLWIVATVAFIPSWTMLQIASGRQGDAPTGTLDEWEVQQRNSARSIGLTVTQGLAFVPACYLIFGAVITRGVDENMSYAGGLMVLATLLVGGCTPAMILGWTRPDPDFDESELA</sequence>
<protein>
    <submittedName>
        <fullName evidence="2">Uncharacterized protein</fullName>
    </submittedName>
</protein>
<dbReference type="EMBL" id="VLNY01000011">
    <property type="protein sequence ID" value="KAA0021184.1"/>
    <property type="molecule type" value="Genomic_DNA"/>
</dbReference>
<dbReference type="AlphaFoldDB" id="A0A5A7S6R1"/>
<evidence type="ECO:0000256" key="1">
    <source>
        <dbReference type="SAM" id="Phobius"/>
    </source>
</evidence>
<feature type="transmembrane region" description="Helical" evidence="1">
    <location>
        <begin position="40"/>
        <end position="63"/>
    </location>
</feature>
<dbReference type="OrthoDB" id="8896802at2"/>
<accession>A0A5A7S6R1</accession>
<feature type="transmembrane region" description="Helical" evidence="1">
    <location>
        <begin position="147"/>
        <end position="168"/>
    </location>
</feature>
<dbReference type="Proteomes" id="UP000322244">
    <property type="component" value="Unassembled WGS sequence"/>
</dbReference>
<comment type="caution">
    <text evidence="2">The sequence shown here is derived from an EMBL/GenBank/DDBJ whole genome shotgun (WGS) entry which is preliminary data.</text>
</comment>
<feature type="transmembrane region" description="Helical" evidence="1">
    <location>
        <begin position="113"/>
        <end position="135"/>
    </location>
</feature>
<organism evidence="2 3">
    <name type="scientific">Antrihabitans cavernicola</name>
    <dbReference type="NCBI Taxonomy" id="2495913"/>
    <lineage>
        <taxon>Bacteria</taxon>
        <taxon>Bacillati</taxon>
        <taxon>Actinomycetota</taxon>
        <taxon>Actinomycetes</taxon>
        <taxon>Mycobacteriales</taxon>
        <taxon>Nocardiaceae</taxon>
        <taxon>Antrihabitans</taxon>
    </lineage>
</organism>
<gene>
    <name evidence="2" type="ORF">FOY51_19930</name>
</gene>
<evidence type="ECO:0000313" key="2">
    <source>
        <dbReference type="EMBL" id="KAA0021184.1"/>
    </source>
</evidence>
<keyword evidence="1" id="KW-0812">Transmembrane</keyword>
<evidence type="ECO:0000313" key="3">
    <source>
        <dbReference type="Proteomes" id="UP000322244"/>
    </source>
</evidence>